<accession>A0A5B6V9C0</accession>
<dbReference type="InterPro" id="IPR053134">
    <property type="entry name" value="RNA-dir_DNA_polymerase"/>
</dbReference>
<sequence>MDTNLDGAVLENIRAVKEFTDVFLEDLPDLPLESEVDFRIELLCGTAPVSIAHYRIEPKELKELKVQLQESLDHGFIRPSVSSWGAPLNKLTVKNKNPLLSIENLFDQFRCVTVREADIPKIAFRTQYGHYEFLEMPFRLTNALTAFMDLMNRFVVVFIDDILIYSKSELEHDEHLRLTLRRSRLFWTGSNLKMLAIFEVFLDLLDTIGGLLRDFR</sequence>
<dbReference type="CDD" id="cd01647">
    <property type="entry name" value="RT_LTR"/>
    <property type="match status" value="1"/>
</dbReference>
<reference evidence="2" key="1">
    <citation type="journal article" date="2019" name="Plant Biotechnol. J.">
        <title>Genome sequencing of the Australian wild diploid species Gossypium australe highlights disease resistance and delayed gland morphogenesis.</title>
        <authorList>
            <person name="Cai Y."/>
            <person name="Cai X."/>
            <person name="Wang Q."/>
            <person name="Wang P."/>
            <person name="Zhang Y."/>
            <person name="Cai C."/>
            <person name="Xu Y."/>
            <person name="Wang K."/>
            <person name="Zhou Z."/>
            <person name="Wang C."/>
            <person name="Geng S."/>
            <person name="Li B."/>
            <person name="Dong Q."/>
            <person name="Hou Y."/>
            <person name="Wang H."/>
            <person name="Ai P."/>
            <person name="Liu Z."/>
            <person name="Yi F."/>
            <person name="Sun M."/>
            <person name="An G."/>
            <person name="Cheng J."/>
            <person name="Zhang Y."/>
            <person name="Shi Q."/>
            <person name="Xie Y."/>
            <person name="Shi X."/>
            <person name="Chang Y."/>
            <person name="Huang F."/>
            <person name="Chen Y."/>
            <person name="Hong S."/>
            <person name="Mi L."/>
            <person name="Sun Q."/>
            <person name="Zhang L."/>
            <person name="Zhou B."/>
            <person name="Peng R."/>
            <person name="Zhang X."/>
            <person name="Liu F."/>
        </authorList>
    </citation>
    <scope>NUCLEOTIDE SEQUENCE [LARGE SCALE GENOMIC DNA]</scope>
    <source>
        <strain evidence="2">cv. PA1801</strain>
    </source>
</reference>
<dbReference type="EMBL" id="SMMG02000007">
    <property type="protein sequence ID" value="KAA3465717.1"/>
    <property type="molecule type" value="Genomic_DNA"/>
</dbReference>
<dbReference type="Proteomes" id="UP000325315">
    <property type="component" value="Unassembled WGS sequence"/>
</dbReference>
<evidence type="ECO:0000313" key="2">
    <source>
        <dbReference type="Proteomes" id="UP000325315"/>
    </source>
</evidence>
<organism evidence="1 2">
    <name type="scientific">Gossypium australe</name>
    <dbReference type="NCBI Taxonomy" id="47621"/>
    <lineage>
        <taxon>Eukaryota</taxon>
        <taxon>Viridiplantae</taxon>
        <taxon>Streptophyta</taxon>
        <taxon>Embryophyta</taxon>
        <taxon>Tracheophyta</taxon>
        <taxon>Spermatophyta</taxon>
        <taxon>Magnoliopsida</taxon>
        <taxon>eudicotyledons</taxon>
        <taxon>Gunneridae</taxon>
        <taxon>Pentapetalae</taxon>
        <taxon>rosids</taxon>
        <taxon>malvids</taxon>
        <taxon>Malvales</taxon>
        <taxon>Malvaceae</taxon>
        <taxon>Malvoideae</taxon>
        <taxon>Gossypium</taxon>
    </lineage>
</organism>
<dbReference type="SUPFAM" id="SSF56672">
    <property type="entry name" value="DNA/RNA polymerases"/>
    <property type="match status" value="1"/>
</dbReference>
<dbReference type="Gene3D" id="3.30.70.270">
    <property type="match status" value="1"/>
</dbReference>
<dbReference type="InterPro" id="IPR043128">
    <property type="entry name" value="Rev_trsase/Diguanyl_cyclase"/>
</dbReference>
<dbReference type="Gene3D" id="3.10.10.10">
    <property type="entry name" value="HIV Type 1 Reverse Transcriptase, subunit A, domain 1"/>
    <property type="match status" value="2"/>
</dbReference>
<comment type="caution">
    <text evidence="1">The sequence shown here is derived from an EMBL/GenBank/DDBJ whole genome shotgun (WGS) entry which is preliminary data.</text>
</comment>
<gene>
    <name evidence="1" type="ORF">EPI10_000858</name>
</gene>
<dbReference type="OrthoDB" id="41323at2759"/>
<dbReference type="InterPro" id="IPR043502">
    <property type="entry name" value="DNA/RNA_pol_sf"/>
</dbReference>
<keyword evidence="2" id="KW-1185">Reference proteome</keyword>
<protein>
    <submittedName>
        <fullName evidence="1">Retrotransposon protein</fullName>
    </submittedName>
</protein>
<evidence type="ECO:0000313" key="1">
    <source>
        <dbReference type="EMBL" id="KAA3465717.1"/>
    </source>
</evidence>
<dbReference type="PANTHER" id="PTHR24559:SF444">
    <property type="entry name" value="REVERSE TRANSCRIPTASE DOMAIN-CONTAINING PROTEIN"/>
    <property type="match status" value="1"/>
</dbReference>
<dbReference type="AlphaFoldDB" id="A0A5B6V9C0"/>
<dbReference type="PANTHER" id="PTHR24559">
    <property type="entry name" value="TRANSPOSON TY3-I GAG-POL POLYPROTEIN"/>
    <property type="match status" value="1"/>
</dbReference>
<name>A0A5B6V9C0_9ROSI</name>
<proteinExistence type="predicted"/>